<sequence length="422" mass="43488">MSSKIKPEIKTRVWTPSPTMAFVAPRGLAGVAVAVLATALGILSALLIYIYYRRRVRAGGPRSRRGKGMPTAPPVTVDAELIVEDYRRGSRPASRRQQLPWFLDLISPASGQRQPLFSDPPRGLNLSLALDRLWNNTAPAAEPPGDDLQDVVPYDDGQANAAGPRFLATTASGKSLQVVVKTAAVPSRNPPPQNQSERQSDVNSQESLRPSRSWQPAPPGTEQPYNSETPSRSLVDADAALPETRTLPNSSPQPDTASRTIWSGAAAGAAGAKSQGPRISGSNAAYYAPAAGPLEGKLSGAAAARPPRAGAAATGATLSGSDTDSDEPNEGASMGRPQRSQEMPRGVAVEAGQDSPAGSPGTPPAAGQGGVRGGAAATNHLGRVGDLDPAAAWYSRALHRQVSAAAQAAAQAAAGASKVHVA</sequence>
<dbReference type="EMBL" id="BRXU01000044">
    <property type="protein sequence ID" value="GLC61268.1"/>
    <property type="molecule type" value="Genomic_DNA"/>
</dbReference>
<evidence type="ECO:0000256" key="2">
    <source>
        <dbReference type="SAM" id="Phobius"/>
    </source>
</evidence>
<feature type="region of interest" description="Disordered" evidence="1">
    <location>
        <begin position="298"/>
        <end position="382"/>
    </location>
</feature>
<keyword evidence="4" id="KW-1185">Reference proteome</keyword>
<proteinExistence type="predicted"/>
<evidence type="ECO:0000313" key="3">
    <source>
        <dbReference type="EMBL" id="GLC61268.1"/>
    </source>
</evidence>
<reference evidence="3 4" key="1">
    <citation type="journal article" date="2023" name="Commun. Biol.">
        <title>Reorganization of the ancestral sex-determining regions during the evolution of trioecy in Pleodorina starrii.</title>
        <authorList>
            <person name="Takahashi K."/>
            <person name="Suzuki S."/>
            <person name="Kawai-Toyooka H."/>
            <person name="Yamamoto K."/>
            <person name="Hamaji T."/>
            <person name="Ootsuki R."/>
            <person name="Yamaguchi H."/>
            <person name="Kawachi M."/>
            <person name="Higashiyama T."/>
            <person name="Nozaki H."/>
        </authorList>
    </citation>
    <scope>NUCLEOTIDE SEQUENCE [LARGE SCALE GENOMIC DNA]</scope>
    <source>
        <strain evidence="3 4">NIES-4479</strain>
    </source>
</reference>
<keyword evidence="2" id="KW-0472">Membrane</keyword>
<keyword evidence="2" id="KW-0812">Transmembrane</keyword>
<feature type="compositionally biased region" description="Low complexity" evidence="1">
    <location>
        <begin position="356"/>
        <end position="366"/>
    </location>
</feature>
<evidence type="ECO:0000313" key="4">
    <source>
        <dbReference type="Proteomes" id="UP001165080"/>
    </source>
</evidence>
<feature type="transmembrane region" description="Helical" evidence="2">
    <location>
        <begin position="28"/>
        <end position="52"/>
    </location>
</feature>
<gene>
    <name evidence="3" type="primary">PLEST009416</name>
    <name evidence="3" type="ORF">PLESTB_001737900</name>
</gene>
<feature type="region of interest" description="Disordered" evidence="1">
    <location>
        <begin position="137"/>
        <end position="156"/>
    </location>
</feature>
<accession>A0A9W6BZS1</accession>
<protein>
    <submittedName>
        <fullName evidence="3">Uncharacterized protein</fullName>
    </submittedName>
</protein>
<feature type="compositionally biased region" description="Polar residues" evidence="1">
    <location>
        <begin position="194"/>
        <end position="214"/>
    </location>
</feature>
<keyword evidence="2" id="KW-1133">Transmembrane helix</keyword>
<dbReference type="OrthoDB" id="10602055at2759"/>
<evidence type="ECO:0000256" key="1">
    <source>
        <dbReference type="SAM" id="MobiDB-lite"/>
    </source>
</evidence>
<dbReference type="AlphaFoldDB" id="A0A9W6BZS1"/>
<organism evidence="3 4">
    <name type="scientific">Pleodorina starrii</name>
    <dbReference type="NCBI Taxonomy" id="330485"/>
    <lineage>
        <taxon>Eukaryota</taxon>
        <taxon>Viridiplantae</taxon>
        <taxon>Chlorophyta</taxon>
        <taxon>core chlorophytes</taxon>
        <taxon>Chlorophyceae</taxon>
        <taxon>CS clade</taxon>
        <taxon>Chlamydomonadales</taxon>
        <taxon>Volvocaceae</taxon>
        <taxon>Pleodorina</taxon>
    </lineage>
</organism>
<comment type="caution">
    <text evidence="3">The sequence shown here is derived from an EMBL/GenBank/DDBJ whole genome shotgun (WGS) entry which is preliminary data.</text>
</comment>
<name>A0A9W6BZS1_9CHLO</name>
<feature type="compositionally biased region" description="Low complexity" evidence="1">
    <location>
        <begin position="298"/>
        <end position="320"/>
    </location>
</feature>
<feature type="region of interest" description="Disordered" evidence="1">
    <location>
        <begin position="184"/>
        <end position="231"/>
    </location>
</feature>
<dbReference type="Proteomes" id="UP001165080">
    <property type="component" value="Unassembled WGS sequence"/>
</dbReference>